<feature type="transmembrane region" description="Helical" evidence="6">
    <location>
        <begin position="178"/>
        <end position="197"/>
    </location>
</feature>
<evidence type="ECO:0000313" key="9">
    <source>
        <dbReference type="Proteomes" id="UP000249829"/>
    </source>
</evidence>
<dbReference type="InterPro" id="IPR049326">
    <property type="entry name" value="Rhodopsin_dom_fungi"/>
</dbReference>
<dbReference type="GO" id="GO:0016020">
    <property type="term" value="C:membrane"/>
    <property type="evidence" value="ECO:0007669"/>
    <property type="project" value="UniProtKB-SubCell"/>
</dbReference>
<keyword evidence="4 6" id="KW-0472">Membrane</keyword>
<comment type="subcellular location">
    <subcellularLocation>
        <location evidence="1">Membrane</location>
        <topology evidence="1">Multi-pass membrane protein</topology>
    </subcellularLocation>
</comment>
<sequence length="360" mass="39506">MSSADTDGNQQPGLIAFCVVMLTVAVASVALRCWSIWSSHTHRFGYDDAFAILTLPFIIAESSLIFYWISLGLGRHIATLPVSHQLAGPKIVFAAAFLYDASITFPKLSVLCFYHRIFQRGGGPWVRPTLAAVGALCVCWLIGSWLATAFQCTPVRASWEAVAGSRCVTQWKFFTGTAAPSAILDVIILLIPLPLLWSLHMTRAKKAMLIGLFICGYSVVVVSLGRLITLLKAGSALEADLTWSTIEYICWVQCEGPISLMSVCLPNITDLGRRWFGRHGRTQPLRNSAFSLSSSASKPSNTAELLSGKRSFHPLGEVTEEVDRETILLDTSVGPERSLPRDSRHHIYVNTTFEATRDSV</sequence>
<dbReference type="EMBL" id="KZ825134">
    <property type="protein sequence ID" value="PYI19444.1"/>
    <property type="molecule type" value="Genomic_DNA"/>
</dbReference>
<gene>
    <name evidence="8" type="ORF">BO99DRAFT_402623</name>
</gene>
<feature type="transmembrane region" description="Helical" evidence="6">
    <location>
        <begin position="91"/>
        <end position="113"/>
    </location>
</feature>
<evidence type="ECO:0000259" key="7">
    <source>
        <dbReference type="Pfam" id="PF20684"/>
    </source>
</evidence>
<feature type="transmembrane region" description="Helical" evidence="6">
    <location>
        <begin position="209"/>
        <end position="228"/>
    </location>
</feature>
<reference evidence="8 9" key="1">
    <citation type="submission" date="2018-02" db="EMBL/GenBank/DDBJ databases">
        <title>The genomes of Aspergillus section Nigri reveals drivers in fungal speciation.</title>
        <authorList>
            <consortium name="DOE Joint Genome Institute"/>
            <person name="Vesth T.C."/>
            <person name="Nybo J."/>
            <person name="Theobald S."/>
            <person name="Brandl J."/>
            <person name="Frisvad J.C."/>
            <person name="Nielsen K.F."/>
            <person name="Lyhne E.K."/>
            <person name="Kogle M.E."/>
            <person name="Kuo A."/>
            <person name="Riley R."/>
            <person name="Clum A."/>
            <person name="Nolan M."/>
            <person name="Lipzen A."/>
            <person name="Salamov A."/>
            <person name="Henrissat B."/>
            <person name="Wiebenga A."/>
            <person name="De vries R.P."/>
            <person name="Grigoriev I.V."/>
            <person name="Mortensen U.H."/>
            <person name="Andersen M.R."/>
            <person name="Baker S.E."/>
        </authorList>
    </citation>
    <scope>NUCLEOTIDE SEQUENCE [LARGE SCALE GENOMIC DNA]</scope>
    <source>
        <strain evidence="8 9">CBS 115571</strain>
    </source>
</reference>
<name>A0A2V5HCA7_ASPV1</name>
<dbReference type="InterPro" id="IPR052337">
    <property type="entry name" value="SAT4-like"/>
</dbReference>
<evidence type="ECO:0000256" key="3">
    <source>
        <dbReference type="ARBA" id="ARBA00022989"/>
    </source>
</evidence>
<evidence type="ECO:0000313" key="8">
    <source>
        <dbReference type="EMBL" id="PYI19444.1"/>
    </source>
</evidence>
<keyword evidence="2 6" id="KW-0812">Transmembrane</keyword>
<evidence type="ECO:0000256" key="2">
    <source>
        <dbReference type="ARBA" id="ARBA00022692"/>
    </source>
</evidence>
<feature type="domain" description="Rhodopsin" evidence="7">
    <location>
        <begin position="31"/>
        <end position="271"/>
    </location>
</feature>
<evidence type="ECO:0000256" key="1">
    <source>
        <dbReference type="ARBA" id="ARBA00004141"/>
    </source>
</evidence>
<feature type="transmembrane region" description="Helical" evidence="6">
    <location>
        <begin position="14"/>
        <end position="37"/>
    </location>
</feature>
<dbReference type="PANTHER" id="PTHR33048">
    <property type="entry name" value="PTH11-LIKE INTEGRAL MEMBRANE PROTEIN (AFU_ORTHOLOGUE AFUA_5G11245)"/>
    <property type="match status" value="1"/>
</dbReference>
<dbReference type="AlphaFoldDB" id="A0A2V5HCA7"/>
<evidence type="ECO:0000256" key="5">
    <source>
        <dbReference type="ARBA" id="ARBA00038359"/>
    </source>
</evidence>
<accession>A0A2V5HCA7</accession>
<proteinExistence type="inferred from homology"/>
<protein>
    <recommendedName>
        <fullName evidence="7">Rhodopsin domain-containing protein</fullName>
    </recommendedName>
</protein>
<dbReference type="OMA" id="ALCVCWL"/>
<dbReference type="PANTHER" id="PTHR33048:SF47">
    <property type="entry name" value="INTEGRAL MEMBRANE PROTEIN-RELATED"/>
    <property type="match status" value="1"/>
</dbReference>
<feature type="transmembrane region" description="Helical" evidence="6">
    <location>
        <begin position="125"/>
        <end position="147"/>
    </location>
</feature>
<evidence type="ECO:0000256" key="6">
    <source>
        <dbReference type="SAM" id="Phobius"/>
    </source>
</evidence>
<feature type="transmembrane region" description="Helical" evidence="6">
    <location>
        <begin position="49"/>
        <end position="71"/>
    </location>
</feature>
<dbReference type="Pfam" id="PF20684">
    <property type="entry name" value="Fung_rhodopsin"/>
    <property type="match status" value="1"/>
</dbReference>
<keyword evidence="3 6" id="KW-1133">Transmembrane helix</keyword>
<organism evidence="8 9">
    <name type="scientific">Aspergillus violaceofuscus (strain CBS 115571)</name>
    <dbReference type="NCBI Taxonomy" id="1450538"/>
    <lineage>
        <taxon>Eukaryota</taxon>
        <taxon>Fungi</taxon>
        <taxon>Dikarya</taxon>
        <taxon>Ascomycota</taxon>
        <taxon>Pezizomycotina</taxon>
        <taxon>Eurotiomycetes</taxon>
        <taxon>Eurotiomycetidae</taxon>
        <taxon>Eurotiales</taxon>
        <taxon>Aspergillaceae</taxon>
        <taxon>Aspergillus</taxon>
    </lineage>
</organism>
<keyword evidence="9" id="KW-1185">Reference proteome</keyword>
<comment type="similarity">
    <text evidence="5">Belongs to the SAT4 family.</text>
</comment>
<evidence type="ECO:0000256" key="4">
    <source>
        <dbReference type="ARBA" id="ARBA00023136"/>
    </source>
</evidence>
<dbReference type="Proteomes" id="UP000249829">
    <property type="component" value="Unassembled WGS sequence"/>
</dbReference>